<evidence type="ECO:0008006" key="14">
    <source>
        <dbReference type="Google" id="ProtNLM"/>
    </source>
</evidence>
<evidence type="ECO:0000256" key="7">
    <source>
        <dbReference type="ARBA" id="ARBA00022833"/>
    </source>
</evidence>
<dbReference type="InterPro" id="IPR006594">
    <property type="entry name" value="LisH"/>
</dbReference>
<protein>
    <recommendedName>
        <fullName evidence="14">Negative regulation of gluconeogenesis</fullName>
    </recommendedName>
</protein>
<dbReference type="SMART" id="SM00668">
    <property type="entry name" value="CTLH"/>
    <property type="match status" value="1"/>
</dbReference>
<feature type="domain" description="CTLH" evidence="10">
    <location>
        <begin position="163"/>
        <end position="220"/>
    </location>
</feature>
<evidence type="ECO:0000256" key="5">
    <source>
        <dbReference type="ARBA" id="ARBA00022723"/>
    </source>
</evidence>
<evidence type="ECO:0000259" key="10">
    <source>
        <dbReference type="PROSITE" id="PS50897"/>
    </source>
</evidence>
<dbReference type="GO" id="GO:0061630">
    <property type="term" value="F:ubiquitin protein ligase activity"/>
    <property type="evidence" value="ECO:0007669"/>
    <property type="project" value="InterPro"/>
</dbReference>
<dbReference type="InterPro" id="IPR006595">
    <property type="entry name" value="CTLH_C"/>
</dbReference>
<dbReference type="Pfam" id="PF10607">
    <property type="entry name" value="CTLH"/>
    <property type="match status" value="1"/>
</dbReference>
<dbReference type="PANTHER" id="PTHR12170">
    <property type="entry name" value="MACROPHAGE ERYTHROBLAST ATTACHER-RELATED"/>
    <property type="match status" value="1"/>
</dbReference>
<evidence type="ECO:0000313" key="13">
    <source>
        <dbReference type="Proteomes" id="UP000272025"/>
    </source>
</evidence>
<evidence type="ECO:0000256" key="2">
    <source>
        <dbReference type="ARBA" id="ARBA00004496"/>
    </source>
</evidence>
<evidence type="ECO:0000256" key="8">
    <source>
        <dbReference type="PROSITE-ProRule" id="PRU01215"/>
    </source>
</evidence>
<keyword evidence="5" id="KW-0479">Metal-binding</keyword>
<dbReference type="InterPro" id="IPR013144">
    <property type="entry name" value="CRA_dom"/>
</dbReference>
<dbReference type="Proteomes" id="UP000272025">
    <property type="component" value="Unassembled WGS sequence"/>
</dbReference>
<dbReference type="OrthoDB" id="1933455at2759"/>
<feature type="zinc finger region" description="RING-Gid-type" evidence="8">
    <location>
        <begin position="372"/>
        <end position="434"/>
    </location>
</feature>
<reference evidence="12 13" key="1">
    <citation type="journal article" date="2018" name="Mol. Ecol.">
        <title>The obligate alkalophilic soda-lake fungus Sodiomyces alkalinus has shifted to a protein diet.</title>
        <authorList>
            <person name="Grum-Grzhimaylo A.A."/>
            <person name="Falkoski D.L."/>
            <person name="van den Heuvel J."/>
            <person name="Valero-Jimenez C.A."/>
            <person name="Min B."/>
            <person name="Choi I.G."/>
            <person name="Lipzen A."/>
            <person name="Daum C.G."/>
            <person name="Aanen D.K."/>
            <person name="Tsang A."/>
            <person name="Henrissat B."/>
            <person name="Bilanenko E.N."/>
            <person name="de Vries R.P."/>
            <person name="van Kan J.A.L."/>
            <person name="Grigoriev I.V."/>
            <person name="Debets A.J.M."/>
        </authorList>
    </citation>
    <scope>NUCLEOTIDE SEQUENCE [LARGE SCALE GENOMIC DNA]</scope>
    <source>
        <strain evidence="12 13">F11</strain>
    </source>
</reference>
<dbReference type="PROSITE" id="PS50896">
    <property type="entry name" value="LISH"/>
    <property type="match status" value="1"/>
</dbReference>
<dbReference type="GO" id="GO:0005634">
    <property type="term" value="C:nucleus"/>
    <property type="evidence" value="ECO:0007669"/>
    <property type="project" value="TreeGrafter"/>
</dbReference>
<dbReference type="InterPro" id="IPR044063">
    <property type="entry name" value="ZF_RING_GID"/>
</dbReference>
<comment type="subcellular location">
    <subcellularLocation>
        <location evidence="2">Cytoplasm</location>
    </subcellularLocation>
</comment>
<dbReference type="PROSITE" id="PS51867">
    <property type="entry name" value="ZF_RING_GID"/>
    <property type="match status" value="1"/>
</dbReference>
<evidence type="ECO:0000256" key="6">
    <source>
        <dbReference type="ARBA" id="ARBA00022771"/>
    </source>
</evidence>
<keyword evidence="6 8" id="KW-0863">Zinc-finger</keyword>
<dbReference type="InterPro" id="IPR045098">
    <property type="entry name" value="Fyv10_fam"/>
</dbReference>
<sequence>MGDHEHSNIKHQEHFHLDQPLLRLPYELLRNNFRAAHFTIEKESTSIKSLLKETATASVNGRATPENVLKNLDTMIAKMRGVKRKLTAHADEEARLYHQSSARIAHLGELYTMKTYDDVNYERWSRKRLDRLIVDYLLRHGCIETARTLTDEKGIDDLVDIHILAQMIKIRDSLRGRSVSEALAWCQENKKELRKMDSNLEFMLRFQQYIELVRTPSPPKLLEAIAHAKKYLVSYKGTHPEELRKVCGLLAYPPRTAGDNAAYAELYSQDRWNMLANLFTETHNQLLSLPPIPLLHIALSIGISALKTPACHQHTAASTEYTGMSTSMQDATGSPTRFPGNREPFDPSHLQRQRSPVPVPTQATVSSPASDCPICSTELNELARSVPCAHHTKSHVDSDLLLLPNGNAFGLERLVAHAVKSGLQPTEYVRDLKTGEVYRASELKKVFIT</sequence>
<dbReference type="GO" id="GO:0005737">
    <property type="term" value="C:cytoplasm"/>
    <property type="evidence" value="ECO:0007669"/>
    <property type="project" value="UniProtKB-SubCell"/>
</dbReference>
<dbReference type="GO" id="GO:0008270">
    <property type="term" value="F:zinc ion binding"/>
    <property type="evidence" value="ECO:0007669"/>
    <property type="project" value="UniProtKB-KW"/>
</dbReference>
<feature type="region of interest" description="Disordered" evidence="9">
    <location>
        <begin position="323"/>
        <end position="365"/>
    </location>
</feature>
<evidence type="ECO:0000256" key="4">
    <source>
        <dbReference type="ARBA" id="ARBA00022490"/>
    </source>
</evidence>
<comment type="function">
    <text evidence="1">Involved in the proteasome-dependent degradation of fructose-1,6-bisphosphatase.</text>
</comment>
<dbReference type="GO" id="GO:0034657">
    <property type="term" value="C:GID complex"/>
    <property type="evidence" value="ECO:0007669"/>
    <property type="project" value="TreeGrafter"/>
</dbReference>
<comment type="similarity">
    <text evidence="3">Belongs to the FYV10 family.</text>
</comment>
<dbReference type="GO" id="GO:0043161">
    <property type="term" value="P:proteasome-mediated ubiquitin-dependent protein catabolic process"/>
    <property type="evidence" value="ECO:0007669"/>
    <property type="project" value="InterPro"/>
</dbReference>
<dbReference type="PANTHER" id="PTHR12170:SF2">
    <property type="entry name" value="E3 UBIQUITIN-PROTEIN TRANSFERASE MAEA"/>
    <property type="match status" value="1"/>
</dbReference>
<feature type="compositionally biased region" description="Polar residues" evidence="9">
    <location>
        <begin position="323"/>
        <end position="335"/>
    </location>
</feature>
<dbReference type="SMART" id="SM00667">
    <property type="entry name" value="LisH"/>
    <property type="match status" value="1"/>
</dbReference>
<dbReference type="RefSeq" id="XP_028468164.1">
    <property type="nucleotide sequence ID" value="XM_028611116.1"/>
</dbReference>
<organism evidence="12 13">
    <name type="scientific">Sodiomyces alkalinus (strain CBS 110278 / VKM F-3762 / F11)</name>
    <name type="common">Alkaliphilic filamentous fungus</name>
    <dbReference type="NCBI Taxonomy" id="1314773"/>
    <lineage>
        <taxon>Eukaryota</taxon>
        <taxon>Fungi</taxon>
        <taxon>Dikarya</taxon>
        <taxon>Ascomycota</taxon>
        <taxon>Pezizomycotina</taxon>
        <taxon>Sordariomycetes</taxon>
        <taxon>Hypocreomycetidae</taxon>
        <taxon>Glomerellales</taxon>
        <taxon>Plectosphaerellaceae</taxon>
        <taxon>Sodiomyces</taxon>
    </lineage>
</organism>
<keyword evidence="7" id="KW-0862">Zinc</keyword>
<dbReference type="EMBL" id="ML119052">
    <property type="protein sequence ID" value="ROT40358.1"/>
    <property type="molecule type" value="Genomic_DNA"/>
</dbReference>
<dbReference type="SMART" id="SM00757">
    <property type="entry name" value="CRA"/>
    <property type="match status" value="1"/>
</dbReference>
<evidence type="ECO:0000259" key="11">
    <source>
        <dbReference type="PROSITE" id="PS51867"/>
    </source>
</evidence>
<dbReference type="PROSITE" id="PS50897">
    <property type="entry name" value="CTLH"/>
    <property type="match status" value="1"/>
</dbReference>
<dbReference type="AlphaFoldDB" id="A0A3N2Q0Z3"/>
<evidence type="ECO:0000256" key="3">
    <source>
        <dbReference type="ARBA" id="ARBA00010615"/>
    </source>
</evidence>
<dbReference type="STRING" id="1314773.A0A3N2Q0Z3"/>
<name>A0A3N2Q0Z3_SODAK</name>
<keyword evidence="4" id="KW-0963">Cytoplasm</keyword>
<dbReference type="InterPro" id="IPR024964">
    <property type="entry name" value="CTLH/CRA"/>
</dbReference>
<accession>A0A3N2Q0Z3</accession>
<keyword evidence="13" id="KW-1185">Reference proteome</keyword>
<evidence type="ECO:0000313" key="12">
    <source>
        <dbReference type="EMBL" id="ROT40358.1"/>
    </source>
</evidence>
<feature type="domain" description="RING-Gid-type" evidence="11">
    <location>
        <begin position="372"/>
        <end position="434"/>
    </location>
</feature>
<proteinExistence type="inferred from homology"/>
<evidence type="ECO:0000256" key="9">
    <source>
        <dbReference type="SAM" id="MobiDB-lite"/>
    </source>
</evidence>
<gene>
    <name evidence="12" type="ORF">SODALDRAFT_330073</name>
</gene>
<evidence type="ECO:0000256" key="1">
    <source>
        <dbReference type="ARBA" id="ARBA00002343"/>
    </source>
</evidence>
<dbReference type="GeneID" id="39579594"/>